<dbReference type="Pfam" id="PF03349">
    <property type="entry name" value="Toluene_X"/>
    <property type="match status" value="1"/>
</dbReference>
<comment type="caution">
    <text evidence="9">The sequence shown here is derived from an EMBL/GenBank/DDBJ whole genome shotgun (WGS) entry which is preliminary data.</text>
</comment>
<evidence type="ECO:0000256" key="5">
    <source>
        <dbReference type="ARBA" id="ARBA00022729"/>
    </source>
</evidence>
<organism evidence="9 10">
    <name type="scientific">Parabacteroides johnsonii CL02T12C29</name>
    <dbReference type="NCBI Taxonomy" id="999419"/>
    <lineage>
        <taxon>Bacteria</taxon>
        <taxon>Pseudomonadati</taxon>
        <taxon>Bacteroidota</taxon>
        <taxon>Bacteroidia</taxon>
        <taxon>Bacteroidales</taxon>
        <taxon>Tannerellaceae</taxon>
        <taxon>Parabacteroides</taxon>
    </lineage>
</organism>
<dbReference type="PANTHER" id="PTHR35093:SF8">
    <property type="entry name" value="OUTER MEMBRANE PROTEIN NMB0088-RELATED"/>
    <property type="match status" value="1"/>
</dbReference>
<comment type="similarity">
    <text evidence="2">Belongs to the OmpP1/FadL family.</text>
</comment>
<dbReference type="InterPro" id="IPR005017">
    <property type="entry name" value="OMPP1/FadL/TodX"/>
</dbReference>
<evidence type="ECO:0000256" key="6">
    <source>
        <dbReference type="ARBA" id="ARBA00023136"/>
    </source>
</evidence>
<evidence type="ECO:0000256" key="1">
    <source>
        <dbReference type="ARBA" id="ARBA00004571"/>
    </source>
</evidence>
<dbReference type="GO" id="GO:0015483">
    <property type="term" value="F:long-chain fatty acid transporting porin activity"/>
    <property type="evidence" value="ECO:0007669"/>
    <property type="project" value="TreeGrafter"/>
</dbReference>
<evidence type="ECO:0008006" key="11">
    <source>
        <dbReference type="Google" id="ProtNLM"/>
    </source>
</evidence>
<reference evidence="9 10" key="1">
    <citation type="submission" date="2012-02" db="EMBL/GenBank/DDBJ databases">
        <title>The Genome Sequence of Parabacteroides johnsonii CL02T12C29.</title>
        <authorList>
            <consortium name="The Broad Institute Genome Sequencing Platform"/>
            <person name="Earl A."/>
            <person name="Ward D."/>
            <person name="Feldgarden M."/>
            <person name="Gevers D."/>
            <person name="Zitomersky N.L."/>
            <person name="Coyne M.J."/>
            <person name="Comstock L.E."/>
            <person name="Young S.K."/>
            <person name="Zeng Q."/>
            <person name="Gargeya S."/>
            <person name="Fitzgerald M."/>
            <person name="Haas B."/>
            <person name="Abouelleil A."/>
            <person name="Alvarado L."/>
            <person name="Arachchi H.M."/>
            <person name="Berlin A."/>
            <person name="Chapman S.B."/>
            <person name="Gearin G."/>
            <person name="Goldberg J."/>
            <person name="Griggs A."/>
            <person name="Gujja S."/>
            <person name="Hansen M."/>
            <person name="Heiman D."/>
            <person name="Howarth C."/>
            <person name="Larimer J."/>
            <person name="Lui A."/>
            <person name="MacDonald P.J.P."/>
            <person name="McCowen C."/>
            <person name="Montmayeur A."/>
            <person name="Murphy C."/>
            <person name="Neiman D."/>
            <person name="Pearson M."/>
            <person name="Priest M."/>
            <person name="Roberts A."/>
            <person name="Saif S."/>
            <person name="Shea T."/>
            <person name="Sisk P."/>
            <person name="Stolte C."/>
            <person name="Sykes S."/>
            <person name="Wortman J."/>
            <person name="Nusbaum C."/>
            <person name="Birren B."/>
        </authorList>
    </citation>
    <scope>NUCLEOTIDE SEQUENCE [LARGE SCALE GENOMIC DNA]</scope>
    <source>
        <strain evidence="9 10">CL02T12C29</strain>
    </source>
</reference>
<keyword evidence="5 8" id="KW-0732">Signal</keyword>
<comment type="subcellular location">
    <subcellularLocation>
        <location evidence="1">Cell outer membrane</location>
        <topology evidence="1">Multi-pass membrane protein</topology>
    </subcellularLocation>
</comment>
<dbReference type="PATRIC" id="fig|999419.3.peg.3611"/>
<dbReference type="GO" id="GO:0009279">
    <property type="term" value="C:cell outer membrane"/>
    <property type="evidence" value="ECO:0007669"/>
    <property type="project" value="UniProtKB-SubCell"/>
</dbReference>
<dbReference type="AlphaFoldDB" id="K5ZR02"/>
<name>K5ZR02_9BACT</name>
<feature type="chain" id="PRO_5003888675" description="Outer membrane protein transport protein (OMPP1/FadL/TodX)" evidence="8">
    <location>
        <begin position="22"/>
        <end position="566"/>
    </location>
</feature>
<dbReference type="PANTHER" id="PTHR35093">
    <property type="entry name" value="OUTER MEMBRANE PROTEIN NMB0088-RELATED"/>
    <property type="match status" value="1"/>
</dbReference>
<dbReference type="OrthoDB" id="9765571at2"/>
<feature type="signal peptide" evidence="8">
    <location>
        <begin position="1"/>
        <end position="21"/>
    </location>
</feature>
<dbReference type="EMBL" id="AGZP01000035">
    <property type="protein sequence ID" value="EKN05818.1"/>
    <property type="molecule type" value="Genomic_DNA"/>
</dbReference>
<keyword evidence="4" id="KW-0812">Transmembrane</keyword>
<protein>
    <recommendedName>
        <fullName evidence="11">Outer membrane protein transport protein (OMPP1/FadL/TodX)</fullName>
    </recommendedName>
</protein>
<evidence type="ECO:0000256" key="7">
    <source>
        <dbReference type="ARBA" id="ARBA00023237"/>
    </source>
</evidence>
<dbReference type="SUPFAM" id="SSF56935">
    <property type="entry name" value="Porins"/>
    <property type="match status" value="1"/>
</dbReference>
<dbReference type="GeneID" id="93407348"/>
<evidence type="ECO:0000256" key="4">
    <source>
        <dbReference type="ARBA" id="ARBA00022692"/>
    </source>
</evidence>
<dbReference type="Proteomes" id="UP000001218">
    <property type="component" value="Unassembled WGS sequence"/>
</dbReference>
<gene>
    <name evidence="9" type="ORF">HMPREF1077_03528</name>
</gene>
<dbReference type="HOGENOM" id="CLU_034649_0_0_10"/>
<keyword evidence="7" id="KW-0998">Cell outer membrane</keyword>
<keyword evidence="3" id="KW-1134">Transmembrane beta strand</keyword>
<evidence type="ECO:0000256" key="2">
    <source>
        <dbReference type="ARBA" id="ARBA00008163"/>
    </source>
</evidence>
<evidence type="ECO:0000256" key="8">
    <source>
        <dbReference type="SAM" id="SignalP"/>
    </source>
</evidence>
<proteinExistence type="inferred from homology"/>
<accession>K5ZR02</accession>
<dbReference type="RefSeq" id="WP_008158444.1">
    <property type="nucleotide sequence ID" value="NZ_JH976468.1"/>
</dbReference>
<sequence>MKKVICLCASALLLGSGSMFAQGEMDAYKFSQYDLNGTARYLSMGGAFGALGGDISAMRTNPAGLAIYRSSEIVTTVSLSSIKTKTDWLGIEMDDKKTRFNFDNIAYVGYFPTGNDEGVIGWNVGFSYNRVKNFNRQYRMGRGAGGNSITDYLAGYANLGIDLTTGNKLTGNDLWSTDTYNPYISQDWLPTLAFNSGLIDSDNRSQAGNFFSTFGYFDDEHQWQPLEVQAADMLVSEKGAIDKYDFSFATNISNRFFIGATVSVADIDYSTSSIYDEDFGYFNAEAENVGFRDHLYWDNYSSMNGTGYSFNLGVIARPTDFLRLGVAYNSPTWYKITNYYSAEAGAFVFDYFKERQNPVAPNNPDMDWEAKTPTDFYTEYKLRTPDKWIFSAAAILGQNALISVDYELTNYKSMHLQDRDGYDQEGDNSLIKRDFRTSGMLKVGAEYKVTPQFAIRVGGAWQNSPSQDHMKYSETGSVVEVFPAGTRTAYTVDHHINYYTVGLGYRFTPNFYVDMACVYRMQKEDVYPFPHLIGEVDNEPTVLVESIPATLKTNTTKVVLTLGYKF</sequence>
<dbReference type="Gene3D" id="2.40.160.60">
    <property type="entry name" value="Outer membrane protein transport protein (OMPP1/FadL/TodX)"/>
    <property type="match status" value="1"/>
</dbReference>
<keyword evidence="6" id="KW-0472">Membrane</keyword>
<evidence type="ECO:0000313" key="10">
    <source>
        <dbReference type="Proteomes" id="UP000001218"/>
    </source>
</evidence>
<evidence type="ECO:0000313" key="9">
    <source>
        <dbReference type="EMBL" id="EKN05818.1"/>
    </source>
</evidence>
<evidence type="ECO:0000256" key="3">
    <source>
        <dbReference type="ARBA" id="ARBA00022452"/>
    </source>
</evidence>
<dbReference type="eggNOG" id="COG2067">
    <property type="taxonomic scope" value="Bacteria"/>
</dbReference>